<evidence type="ECO:0000313" key="2">
    <source>
        <dbReference type="Proteomes" id="UP000325008"/>
    </source>
</evidence>
<comment type="caution">
    <text evidence="1">The sequence shown here is derived from an EMBL/GenBank/DDBJ whole genome shotgun (WGS) entry which is preliminary data.</text>
</comment>
<protein>
    <submittedName>
        <fullName evidence="1">Uncharacterized protein</fullName>
    </submittedName>
</protein>
<organism evidence="1 2">
    <name type="scientific">Pseudozyma antarctica</name>
    <name type="common">Yeast</name>
    <name type="synonym">Candida antarctica</name>
    <dbReference type="NCBI Taxonomy" id="84753"/>
    <lineage>
        <taxon>Eukaryota</taxon>
        <taxon>Fungi</taxon>
        <taxon>Dikarya</taxon>
        <taxon>Basidiomycota</taxon>
        <taxon>Ustilaginomycotina</taxon>
        <taxon>Ustilaginomycetes</taxon>
        <taxon>Ustilaginales</taxon>
        <taxon>Ustilaginaceae</taxon>
        <taxon>Moesziomyces</taxon>
    </lineage>
</organism>
<gene>
    <name evidence="1" type="ORF">PSANT_06835</name>
</gene>
<keyword evidence="2" id="KW-1185">Reference proteome</keyword>
<name>A0A5C3FXS5_PSEA2</name>
<dbReference type="AlphaFoldDB" id="A0A5C3FXS5"/>
<proteinExistence type="predicted"/>
<reference evidence="1" key="1">
    <citation type="submission" date="2018-03" db="EMBL/GenBank/DDBJ databases">
        <authorList>
            <person name="Guldener U."/>
        </authorList>
    </citation>
    <scope>NUCLEOTIDE SEQUENCE [LARGE SCALE GENOMIC DNA]</scope>
    <source>
        <strain evidence="1">ATCC34888</strain>
    </source>
</reference>
<evidence type="ECO:0000313" key="1">
    <source>
        <dbReference type="EMBL" id="SPO49144.1"/>
    </source>
</evidence>
<accession>A0A5C3FXS5</accession>
<sequence length="188" mass="20442">MHARFDTRVVAFSHVCRRKAVRVARHIWVDTLYGSNAFNQAKSHQTLMQDSLLKTSCANSECSRCARESRNCCFEPDLVRDCIYTMLAAPHTLAASATRYMVEAARRAPSHGETICIVAMQKGSGLASDSSSPLGCAIPSAAKGAQHQLVVFAKLSSQCGSHTSVPWVGHFISSSRRSILTISATRLT</sequence>
<dbReference type="Proteomes" id="UP000325008">
    <property type="component" value="Unassembled WGS sequence"/>
</dbReference>
<dbReference type="EMBL" id="OOIQ01000024">
    <property type="protein sequence ID" value="SPO49144.1"/>
    <property type="molecule type" value="Genomic_DNA"/>
</dbReference>